<comment type="catalytic activity">
    <reaction evidence="1">
        <text>AMP + H2O = D-ribose 5-phosphate + adenine</text>
        <dbReference type="Rhea" id="RHEA:20129"/>
        <dbReference type="ChEBI" id="CHEBI:15377"/>
        <dbReference type="ChEBI" id="CHEBI:16708"/>
        <dbReference type="ChEBI" id="CHEBI:78346"/>
        <dbReference type="ChEBI" id="CHEBI:456215"/>
        <dbReference type="EC" id="3.2.2.4"/>
    </reaction>
</comment>
<evidence type="ECO:0000256" key="3">
    <source>
        <dbReference type="ARBA" id="ARBA00031983"/>
    </source>
</evidence>
<evidence type="ECO:0000259" key="4">
    <source>
        <dbReference type="Pfam" id="PF11892"/>
    </source>
</evidence>
<dbReference type="InterPro" id="IPR049788">
    <property type="entry name" value="PpnN"/>
</dbReference>
<dbReference type="PANTHER" id="PTHR43393:SF1">
    <property type="entry name" value="PYRIMIDINE_PURINE NUCLEOTIDE 5'-MONOPHOSPHATE NUCLEOSIDASE"/>
    <property type="match status" value="1"/>
</dbReference>
<dbReference type="GO" id="GO:0008714">
    <property type="term" value="F:AMP nucleosidase activity"/>
    <property type="evidence" value="ECO:0007669"/>
    <property type="project" value="UniProtKB-EC"/>
</dbReference>
<dbReference type="InterPro" id="IPR031100">
    <property type="entry name" value="LOG_fam"/>
</dbReference>
<name>A0A0R2XVL7_9GAMM</name>
<dbReference type="Pfam" id="PF03641">
    <property type="entry name" value="Lysine_decarbox"/>
    <property type="match status" value="1"/>
</dbReference>
<protein>
    <recommendedName>
        <fullName evidence="3">AMP nucleosidase</fullName>
        <ecNumber evidence="2">3.2.2.4</ecNumber>
    </recommendedName>
    <alternativeName>
        <fullName evidence="3">AMP nucleosidase</fullName>
    </alternativeName>
</protein>
<comment type="caution">
    <text evidence="6">The sequence shown here is derived from an EMBL/GenBank/DDBJ whole genome shotgun (WGS) entry which is preliminary data.</text>
</comment>
<accession>A0A0R2XVL7</accession>
<gene>
    <name evidence="6" type="ORF">ABS26_09505</name>
</gene>
<evidence type="ECO:0000256" key="2">
    <source>
        <dbReference type="ARBA" id="ARBA00011985"/>
    </source>
</evidence>
<dbReference type="InterPro" id="IPR052341">
    <property type="entry name" value="LOG_family_nucleotidases"/>
</dbReference>
<dbReference type="Pfam" id="PF14793">
    <property type="entry name" value="DUF4478"/>
    <property type="match status" value="1"/>
</dbReference>
<dbReference type="GO" id="GO:0005829">
    <property type="term" value="C:cytosol"/>
    <property type="evidence" value="ECO:0007669"/>
    <property type="project" value="TreeGrafter"/>
</dbReference>
<dbReference type="InterPro" id="IPR037153">
    <property type="entry name" value="PpnN-like_sf"/>
</dbReference>
<dbReference type="AlphaFoldDB" id="A0A0R2XVL7"/>
<dbReference type="Proteomes" id="UP000052124">
    <property type="component" value="Unassembled WGS sequence"/>
</dbReference>
<dbReference type="Gene3D" id="3.30.1850.10">
    <property type="entry name" value="MoCo carrier protein-like"/>
    <property type="match status" value="1"/>
</dbReference>
<evidence type="ECO:0000313" key="7">
    <source>
        <dbReference type="Proteomes" id="UP000052124"/>
    </source>
</evidence>
<reference evidence="6 7" key="1">
    <citation type="submission" date="2015-10" db="EMBL/GenBank/DDBJ databases">
        <title>Metagenome-Assembled Genomes uncover a global brackish microbiome.</title>
        <authorList>
            <person name="Hugerth L.W."/>
            <person name="Larsson J."/>
            <person name="Alneberg J."/>
            <person name="Lindh M.V."/>
            <person name="Legrand C."/>
            <person name="Pinhassi J."/>
            <person name="Andersson A.F."/>
        </authorList>
    </citation>
    <scope>NUCLEOTIDE SEQUENCE [LARGE SCALE GENOMIC DNA]</scope>
    <source>
        <strain evidence="6">BACL3 MAG-120531-bin86</strain>
    </source>
</reference>
<dbReference type="NCBIfam" id="NF038390">
    <property type="entry name" value="Nsidase_PpnN"/>
    <property type="match status" value="1"/>
</dbReference>
<dbReference type="Gene3D" id="3.40.50.450">
    <property type="match status" value="1"/>
</dbReference>
<evidence type="ECO:0000256" key="1">
    <source>
        <dbReference type="ARBA" id="ARBA00000274"/>
    </source>
</evidence>
<feature type="domain" description="Pyrimidine/purine nucleotide 5'-monophosphate nucleosidase C-terminal" evidence="4">
    <location>
        <begin position="344"/>
        <end position="462"/>
    </location>
</feature>
<feature type="domain" description="Pyrimidine/purine nucleotide 5'-monophosphate nucleosidase N-terminal" evidence="5">
    <location>
        <begin position="20"/>
        <end position="124"/>
    </location>
</feature>
<dbReference type="EMBL" id="LIDH01000205">
    <property type="protein sequence ID" value="KRP38260.1"/>
    <property type="molecule type" value="Genomic_DNA"/>
</dbReference>
<dbReference type="InterPro" id="IPR027820">
    <property type="entry name" value="PpnN_N"/>
</dbReference>
<proteinExistence type="predicted"/>
<sequence length="464" mass="51543">MPQDEIQQASVQETTSRENLRPVRTLNLLSYREIQSLMSANEEVRSLFRLCALAVLNSGNEIDDVSSLMESYPDFEIDVKPQSRGPIMDVRNAPISAFVDGNMIRGIQEHLFSVLRDVVYVNNALNGLYDLDSRRGVTEAVFDILRNANIVRPNLKPDLVVCWGGHSIGRNEYDFTKEVGYQLGLRGLNIATGCGPGAMKGPMKGAAIGHSKQQLELRRYIGITEPGIIAAEAPNAIVNELVILPDIEKRLEAFVRLAHCIVVFPGGAGTAEELLYILSILMHERNAGHPFGLILASPESSSDYFEEIDSFVRATLGDEAAEYYEIITGDAASVARRAKECVDEQRKHRLSLGASYGFNWELYIPSDLQAPFIPNHQNMADLRLESSVPSQQLASNLRKAFSGIVAGNVKSQGVAQIKEHGPFQITGEPEIMQRMEALLASFVEQKRMKIDYSNYTPCWEIVER</sequence>
<evidence type="ECO:0000259" key="5">
    <source>
        <dbReference type="Pfam" id="PF14793"/>
    </source>
</evidence>
<dbReference type="InterPro" id="IPR021826">
    <property type="entry name" value="PpnN_C"/>
</dbReference>
<dbReference type="Pfam" id="PF11892">
    <property type="entry name" value="PpnN_C"/>
    <property type="match status" value="1"/>
</dbReference>
<organism evidence="6 7">
    <name type="scientific">OM182 bacterium BACL3 MAG-120531-bin86</name>
    <dbReference type="NCBI Taxonomy" id="1655628"/>
    <lineage>
        <taxon>Bacteria</taxon>
        <taxon>Pseudomonadati</taxon>
        <taxon>Pseudomonadota</taxon>
        <taxon>Gammaproteobacteria</taxon>
        <taxon>OMG group</taxon>
        <taxon>OM182 clade</taxon>
    </lineage>
</organism>
<evidence type="ECO:0000313" key="6">
    <source>
        <dbReference type="EMBL" id="KRP38260.1"/>
    </source>
</evidence>
<dbReference type="EC" id="3.2.2.4" evidence="2"/>
<dbReference type="PANTHER" id="PTHR43393">
    <property type="entry name" value="CYTOKININ RIBOSIDE 5'-MONOPHOSPHATE PHOSPHORIBOHYDROLASE"/>
    <property type="match status" value="1"/>
</dbReference>
<dbReference type="SUPFAM" id="SSF102405">
    <property type="entry name" value="MCP/YpsA-like"/>
    <property type="match status" value="1"/>
</dbReference>